<accession>A0ACC2L2Y0</accession>
<name>A0ACC2L2Y0_PERAE</name>
<reference evidence="1 2" key="1">
    <citation type="journal article" date="2022" name="Hortic Res">
        <title>A haplotype resolved chromosomal level avocado genome allows analysis of novel avocado genes.</title>
        <authorList>
            <person name="Nath O."/>
            <person name="Fletcher S.J."/>
            <person name="Hayward A."/>
            <person name="Shaw L.M."/>
            <person name="Masouleh A.K."/>
            <person name="Furtado A."/>
            <person name="Henry R.J."/>
            <person name="Mitter N."/>
        </authorList>
    </citation>
    <scope>NUCLEOTIDE SEQUENCE [LARGE SCALE GENOMIC DNA]</scope>
    <source>
        <strain evidence="2">cv. Hass</strain>
    </source>
</reference>
<comment type="caution">
    <text evidence="1">The sequence shown here is derived from an EMBL/GenBank/DDBJ whole genome shotgun (WGS) entry which is preliminary data.</text>
</comment>
<dbReference type="Proteomes" id="UP001234297">
    <property type="component" value="Chromosome 6"/>
</dbReference>
<evidence type="ECO:0000313" key="1">
    <source>
        <dbReference type="EMBL" id="KAJ8627819.1"/>
    </source>
</evidence>
<keyword evidence="2" id="KW-1185">Reference proteome</keyword>
<evidence type="ECO:0000313" key="2">
    <source>
        <dbReference type="Proteomes" id="UP001234297"/>
    </source>
</evidence>
<gene>
    <name evidence="1" type="ORF">MRB53_021126</name>
</gene>
<protein>
    <submittedName>
        <fullName evidence="1">Uncharacterized protein</fullName>
    </submittedName>
</protein>
<sequence>MAKTTFCNFLLLPESMFLQFTINCGSLQLIFSGHNHRSPSGSLFRLSSLPISNTQASAALCSSSLLPDFFSEPGAQFLAPQPLIFLIFSSNAWAESLDPFLFGDDQHRSLGSFPT</sequence>
<organism evidence="1 2">
    <name type="scientific">Persea americana</name>
    <name type="common">Avocado</name>
    <dbReference type="NCBI Taxonomy" id="3435"/>
    <lineage>
        <taxon>Eukaryota</taxon>
        <taxon>Viridiplantae</taxon>
        <taxon>Streptophyta</taxon>
        <taxon>Embryophyta</taxon>
        <taxon>Tracheophyta</taxon>
        <taxon>Spermatophyta</taxon>
        <taxon>Magnoliopsida</taxon>
        <taxon>Magnoliidae</taxon>
        <taxon>Laurales</taxon>
        <taxon>Lauraceae</taxon>
        <taxon>Persea</taxon>
    </lineage>
</organism>
<proteinExistence type="predicted"/>
<dbReference type="EMBL" id="CM056814">
    <property type="protein sequence ID" value="KAJ8627819.1"/>
    <property type="molecule type" value="Genomic_DNA"/>
</dbReference>